<dbReference type="GO" id="GO:0043138">
    <property type="term" value="F:3'-5' DNA helicase activity"/>
    <property type="evidence" value="ECO:0007669"/>
    <property type="project" value="UniProtKB-EC"/>
</dbReference>
<dbReference type="SMART" id="SM00956">
    <property type="entry name" value="RQC"/>
    <property type="match status" value="1"/>
</dbReference>
<dbReference type="InterPro" id="IPR002121">
    <property type="entry name" value="HRDC_dom"/>
</dbReference>
<dbReference type="SMART" id="SM00490">
    <property type="entry name" value="HELICc"/>
    <property type="match status" value="1"/>
</dbReference>
<dbReference type="GO" id="GO:0003677">
    <property type="term" value="F:DNA binding"/>
    <property type="evidence" value="ECO:0007669"/>
    <property type="project" value="UniProtKB-KW"/>
</dbReference>
<dbReference type="GO" id="GO:0016787">
    <property type="term" value="F:hydrolase activity"/>
    <property type="evidence" value="ECO:0007669"/>
    <property type="project" value="UniProtKB-KW"/>
</dbReference>
<keyword evidence="14" id="KW-0413">Isomerase</keyword>
<dbReference type="Pfam" id="PF09382">
    <property type="entry name" value="RQC"/>
    <property type="match status" value="1"/>
</dbReference>
<dbReference type="InterPro" id="IPR004589">
    <property type="entry name" value="DNA_helicase_ATP-dep_RecQ"/>
</dbReference>
<keyword evidence="12" id="KW-0233">DNA recombination</keyword>
<evidence type="ECO:0000313" key="20">
    <source>
        <dbReference type="EMBL" id="EEU29558.1"/>
    </source>
</evidence>
<evidence type="ECO:0000256" key="11">
    <source>
        <dbReference type="ARBA" id="ARBA00023125"/>
    </source>
</evidence>
<evidence type="ECO:0000256" key="6">
    <source>
        <dbReference type="ARBA" id="ARBA00022763"/>
    </source>
</evidence>
<evidence type="ECO:0000256" key="3">
    <source>
        <dbReference type="ARBA" id="ARBA00005446"/>
    </source>
</evidence>
<organism evidence="20 21">
    <name type="scientific">Limosilactobacillus coleohominis 101-4-CHN</name>
    <dbReference type="NCBI Taxonomy" id="575594"/>
    <lineage>
        <taxon>Bacteria</taxon>
        <taxon>Bacillati</taxon>
        <taxon>Bacillota</taxon>
        <taxon>Bacilli</taxon>
        <taxon>Lactobacillales</taxon>
        <taxon>Lactobacillaceae</taxon>
        <taxon>Limosilactobacillus</taxon>
    </lineage>
</organism>
<name>C7XXT0_9LACO</name>
<evidence type="ECO:0000256" key="10">
    <source>
        <dbReference type="ARBA" id="ARBA00022840"/>
    </source>
</evidence>
<keyword evidence="6" id="KW-0227">DNA damage</keyword>
<evidence type="ECO:0000259" key="17">
    <source>
        <dbReference type="PROSITE" id="PS50967"/>
    </source>
</evidence>
<dbReference type="InterPro" id="IPR014001">
    <property type="entry name" value="Helicase_ATP-bd"/>
</dbReference>
<dbReference type="STRING" id="575594.HMPREF0501_01565"/>
<feature type="domain" description="Helicase C-terminal" evidence="19">
    <location>
        <begin position="215"/>
        <end position="363"/>
    </location>
</feature>
<dbReference type="Gene3D" id="3.40.50.300">
    <property type="entry name" value="P-loop containing nucleotide triphosphate hydrolases"/>
    <property type="match status" value="2"/>
</dbReference>
<dbReference type="GO" id="GO:0009378">
    <property type="term" value="F:four-way junction helicase activity"/>
    <property type="evidence" value="ECO:0007669"/>
    <property type="project" value="TreeGrafter"/>
</dbReference>
<dbReference type="SUPFAM" id="SSF52540">
    <property type="entry name" value="P-loop containing nucleoside triphosphate hydrolases"/>
    <property type="match status" value="1"/>
</dbReference>
<dbReference type="RefSeq" id="WP_006917506.1">
    <property type="nucleotide sequence ID" value="NZ_GG698807.1"/>
</dbReference>
<dbReference type="GO" id="GO:0030894">
    <property type="term" value="C:replisome"/>
    <property type="evidence" value="ECO:0007669"/>
    <property type="project" value="TreeGrafter"/>
</dbReference>
<comment type="catalytic activity">
    <reaction evidence="15">
        <text>Couples ATP hydrolysis with the unwinding of duplex DNA by translocating in the 3'-5' direction.</text>
        <dbReference type="EC" id="5.6.2.4"/>
    </reaction>
</comment>
<dbReference type="Pfam" id="PF00270">
    <property type="entry name" value="DEAD"/>
    <property type="match status" value="1"/>
</dbReference>
<evidence type="ECO:0000256" key="5">
    <source>
        <dbReference type="ARBA" id="ARBA00022741"/>
    </source>
</evidence>
<feature type="domain" description="HRDC" evidence="17">
    <location>
        <begin position="520"/>
        <end position="593"/>
    </location>
</feature>
<dbReference type="InterPro" id="IPR036388">
    <property type="entry name" value="WH-like_DNA-bd_sf"/>
</dbReference>
<keyword evidence="4" id="KW-0479">Metal-binding</keyword>
<dbReference type="Pfam" id="PF00271">
    <property type="entry name" value="Helicase_C"/>
    <property type="match status" value="1"/>
</dbReference>
<evidence type="ECO:0000256" key="12">
    <source>
        <dbReference type="ARBA" id="ARBA00023172"/>
    </source>
</evidence>
<dbReference type="SMART" id="SM00487">
    <property type="entry name" value="DEXDc"/>
    <property type="match status" value="1"/>
</dbReference>
<dbReference type="PANTHER" id="PTHR13710">
    <property type="entry name" value="DNA HELICASE RECQ FAMILY MEMBER"/>
    <property type="match status" value="1"/>
</dbReference>
<dbReference type="SUPFAM" id="SSF47819">
    <property type="entry name" value="HRDC-like"/>
    <property type="match status" value="1"/>
</dbReference>
<reference evidence="20 21" key="1">
    <citation type="submission" date="2009-06" db="EMBL/GenBank/DDBJ databases">
        <title>The Genome Sequence of Lactobacillus coleohominis strain 101-4-CHN.</title>
        <authorList>
            <consortium name="The Broad Institute Genome Sequencing Platform"/>
            <person name="Ward D."/>
            <person name="Young S.K."/>
            <person name="Zeng Q."/>
            <person name="Koehrsen M."/>
            <person name="Alvarado L."/>
            <person name="Berlin A."/>
            <person name="Borenstein D."/>
            <person name="Chen Z."/>
            <person name="Engels R."/>
            <person name="Freedman E."/>
            <person name="Gellesch M."/>
            <person name="Goldberg J."/>
            <person name="Griggs A."/>
            <person name="Gujja S."/>
            <person name="Heiman D."/>
            <person name="Hepburn T."/>
            <person name="Howarth C."/>
            <person name="Jen D."/>
            <person name="Larson L."/>
            <person name="Lewis B."/>
            <person name="Mehta T."/>
            <person name="Park D."/>
            <person name="Pearson M."/>
            <person name="Roberts A."/>
            <person name="Saif S."/>
            <person name="Shea T."/>
            <person name="Shenoy N."/>
            <person name="Sisk P."/>
            <person name="Stolte C."/>
            <person name="Sykes S."/>
            <person name="Walk T."/>
            <person name="White J."/>
            <person name="Yandava C."/>
            <person name="Liu Y."/>
            <person name="Xu Q."/>
            <person name="Lander E."/>
            <person name="Nusbaum C."/>
            <person name="Galagan J."/>
            <person name="Birren B."/>
        </authorList>
    </citation>
    <scope>NUCLEOTIDE SEQUENCE [LARGE SCALE GENOMIC DNA]</scope>
    <source>
        <strain evidence="20 21">101-4-CHN</strain>
    </source>
</reference>
<comment type="similarity">
    <text evidence="3">Belongs to the helicase family. RecQ subfamily.</text>
</comment>
<keyword evidence="5" id="KW-0547">Nucleotide-binding</keyword>
<dbReference type="HOGENOM" id="CLU_001103_14_3_9"/>
<evidence type="ECO:0000256" key="15">
    <source>
        <dbReference type="ARBA" id="ARBA00034617"/>
    </source>
</evidence>
<dbReference type="NCBIfam" id="TIGR01389">
    <property type="entry name" value="recQ"/>
    <property type="match status" value="1"/>
</dbReference>
<dbReference type="CDD" id="cd17920">
    <property type="entry name" value="DEXHc_RecQ"/>
    <property type="match status" value="1"/>
</dbReference>
<dbReference type="Proteomes" id="UP000003987">
    <property type="component" value="Unassembled WGS sequence"/>
</dbReference>
<dbReference type="Gene3D" id="1.10.150.80">
    <property type="entry name" value="HRDC domain"/>
    <property type="match status" value="1"/>
</dbReference>
<dbReference type="PANTHER" id="PTHR13710:SF105">
    <property type="entry name" value="ATP-DEPENDENT DNA HELICASE Q1"/>
    <property type="match status" value="1"/>
</dbReference>
<accession>C7XXT0</accession>
<proteinExistence type="inferred from homology"/>
<dbReference type="FunFam" id="3.40.50.300:FF:000296">
    <property type="entry name" value="ATP-dependent DNA helicase RecQ"/>
    <property type="match status" value="1"/>
</dbReference>
<dbReference type="GO" id="GO:0006260">
    <property type="term" value="P:DNA replication"/>
    <property type="evidence" value="ECO:0007669"/>
    <property type="project" value="InterPro"/>
</dbReference>
<dbReference type="InterPro" id="IPR027417">
    <property type="entry name" value="P-loop_NTPase"/>
</dbReference>
<keyword evidence="13" id="KW-0234">DNA repair</keyword>
<dbReference type="AlphaFoldDB" id="C7XXT0"/>
<evidence type="ECO:0000256" key="13">
    <source>
        <dbReference type="ARBA" id="ARBA00023204"/>
    </source>
</evidence>
<dbReference type="PROSITE" id="PS51192">
    <property type="entry name" value="HELICASE_ATP_BIND_1"/>
    <property type="match status" value="1"/>
</dbReference>
<dbReference type="InterPro" id="IPR036390">
    <property type="entry name" value="WH_DNA-bd_sf"/>
</dbReference>
<dbReference type="Pfam" id="PF00570">
    <property type="entry name" value="HRDC"/>
    <property type="match status" value="1"/>
</dbReference>
<evidence type="ECO:0000256" key="14">
    <source>
        <dbReference type="ARBA" id="ARBA00023235"/>
    </source>
</evidence>
<keyword evidence="9" id="KW-0862">Zinc</keyword>
<evidence type="ECO:0000259" key="19">
    <source>
        <dbReference type="PROSITE" id="PS51194"/>
    </source>
</evidence>
<evidence type="ECO:0000256" key="1">
    <source>
        <dbReference type="ARBA" id="ARBA00001946"/>
    </source>
</evidence>
<gene>
    <name evidence="20" type="primary">recQ</name>
    <name evidence="20" type="ORF">HMPREF0501_01565</name>
</gene>
<dbReference type="InterPro" id="IPR010997">
    <property type="entry name" value="HRDC-like_sf"/>
</dbReference>
<sequence length="593" mass="66960">MNNAQSVLKTVFGFDEFRPGQREVISAVLSGRNTLAVMPTGGGKSLCYQIPALLNPGVTIVVSPLISLMKDQVDALHQNGIEAAAINSTTPRDEVNPILRQAYEGKLKLIYVTPERLNMDYFRYQLNYLNINLVAVDEAHCISQWGHDFRPAYRQLRTAIAGLKSRPVTLALTATATPRVQQDIGQQLAIEPNDFIVTNFTRPNISFKVVQPQSDTKRYIAEYLKNHQDEAGIIYANTRKGVEALAEYLNDRGFNVEPYHAGMDNQTRARIQDDFQFDRIPVIVATNAFGMGIDKSNVRFVVHAASAQNMESYYQEAGRAGRDGLPSEAVMLFHAGDMQQYRRFIEMSEADEEYRDVQYQKLQAVIDYANTPRCLQQEIVEYFGQHCDPCGHCSNCLDQRKLIDVTRETKLIITAVNELHSRFGKGVIAQVVTGSQSERIRQLQADKLSSYNSLNNLSKQQAVSLIDYLCATGYLELRGSQYPVVGITKRGWNVLNGHENVQRRQEIKPDRKATQIEDELPEDRELFAKLRVKRWELAQEQGVPAFMIFSDRTLHDMARKRPQSSAEMLDVAGVGQRKLDQYGAAMLAVINEE</sequence>
<keyword evidence="8 20" id="KW-0347">Helicase</keyword>
<keyword evidence="7 20" id="KW-0378">Hydrolase</keyword>
<dbReference type="InterPro" id="IPR006293">
    <property type="entry name" value="DNA_helicase_ATP-dep_RecQ_bac"/>
</dbReference>
<dbReference type="GO" id="GO:0005524">
    <property type="term" value="F:ATP binding"/>
    <property type="evidence" value="ECO:0007669"/>
    <property type="project" value="UniProtKB-KW"/>
</dbReference>
<dbReference type="InterPro" id="IPR018982">
    <property type="entry name" value="RQC_domain"/>
</dbReference>
<dbReference type="PROSITE" id="PS50967">
    <property type="entry name" value="HRDC"/>
    <property type="match status" value="1"/>
</dbReference>
<keyword evidence="10" id="KW-0067">ATP-binding</keyword>
<evidence type="ECO:0000256" key="4">
    <source>
        <dbReference type="ARBA" id="ARBA00022723"/>
    </source>
</evidence>
<dbReference type="Gene3D" id="1.10.10.10">
    <property type="entry name" value="Winged helix-like DNA-binding domain superfamily/Winged helix DNA-binding domain"/>
    <property type="match status" value="1"/>
</dbReference>
<dbReference type="EMBL" id="GG698807">
    <property type="protein sequence ID" value="EEU29558.1"/>
    <property type="molecule type" value="Genomic_DNA"/>
</dbReference>
<dbReference type="InterPro" id="IPR011545">
    <property type="entry name" value="DEAD/DEAH_box_helicase_dom"/>
</dbReference>
<dbReference type="InterPro" id="IPR044876">
    <property type="entry name" value="HRDC_dom_sf"/>
</dbReference>
<dbReference type="GO" id="GO:0009432">
    <property type="term" value="P:SOS response"/>
    <property type="evidence" value="ECO:0007669"/>
    <property type="project" value="UniProtKB-UniRule"/>
</dbReference>
<dbReference type="NCBIfam" id="TIGR00614">
    <property type="entry name" value="recQ_fam"/>
    <property type="match status" value="1"/>
</dbReference>
<evidence type="ECO:0000256" key="8">
    <source>
        <dbReference type="ARBA" id="ARBA00022806"/>
    </source>
</evidence>
<dbReference type="InterPro" id="IPR001650">
    <property type="entry name" value="Helicase_C-like"/>
</dbReference>
<dbReference type="PROSITE" id="PS51194">
    <property type="entry name" value="HELICASE_CTER"/>
    <property type="match status" value="1"/>
</dbReference>
<dbReference type="SMART" id="SM00341">
    <property type="entry name" value="HRDC"/>
    <property type="match status" value="1"/>
</dbReference>
<evidence type="ECO:0000256" key="7">
    <source>
        <dbReference type="ARBA" id="ARBA00022801"/>
    </source>
</evidence>
<dbReference type="InterPro" id="IPR032284">
    <property type="entry name" value="RecQ_Zn-bd"/>
</dbReference>
<dbReference type="Pfam" id="PF16124">
    <property type="entry name" value="RecQ_Zn_bind"/>
    <property type="match status" value="1"/>
</dbReference>
<feature type="domain" description="Helicase ATP-binding" evidence="18">
    <location>
        <begin position="25"/>
        <end position="194"/>
    </location>
</feature>
<keyword evidence="21" id="KW-1185">Reference proteome</keyword>
<dbReference type="GO" id="GO:0006310">
    <property type="term" value="P:DNA recombination"/>
    <property type="evidence" value="ECO:0007669"/>
    <property type="project" value="UniProtKB-UniRule"/>
</dbReference>
<dbReference type="EC" id="5.6.2.4" evidence="16"/>
<dbReference type="GO" id="GO:0006281">
    <property type="term" value="P:DNA repair"/>
    <property type="evidence" value="ECO:0007669"/>
    <property type="project" value="UniProtKB-KW"/>
</dbReference>
<dbReference type="FunFam" id="1.10.150.80:FF:000002">
    <property type="entry name" value="ATP-dependent DNA helicase RecQ"/>
    <property type="match status" value="1"/>
</dbReference>
<dbReference type="eggNOG" id="COG0514">
    <property type="taxonomic scope" value="Bacteria"/>
</dbReference>
<evidence type="ECO:0000256" key="2">
    <source>
        <dbReference type="ARBA" id="ARBA00001947"/>
    </source>
</evidence>
<evidence type="ECO:0000256" key="16">
    <source>
        <dbReference type="NCBIfam" id="TIGR01389"/>
    </source>
</evidence>
<protein>
    <recommendedName>
        <fullName evidence="16">DNA helicase RecQ</fullName>
        <ecNumber evidence="16">5.6.2.4</ecNumber>
    </recommendedName>
</protein>
<dbReference type="GO" id="GO:0043590">
    <property type="term" value="C:bacterial nucleoid"/>
    <property type="evidence" value="ECO:0007669"/>
    <property type="project" value="TreeGrafter"/>
</dbReference>
<keyword evidence="11" id="KW-0238">DNA-binding</keyword>
<comment type="cofactor">
    <cofactor evidence="2">
        <name>Zn(2+)</name>
        <dbReference type="ChEBI" id="CHEBI:29105"/>
    </cofactor>
</comment>
<evidence type="ECO:0000259" key="18">
    <source>
        <dbReference type="PROSITE" id="PS51192"/>
    </source>
</evidence>
<dbReference type="OrthoDB" id="9763310at2"/>
<evidence type="ECO:0000313" key="21">
    <source>
        <dbReference type="Proteomes" id="UP000003987"/>
    </source>
</evidence>
<dbReference type="GO" id="GO:0046872">
    <property type="term" value="F:metal ion binding"/>
    <property type="evidence" value="ECO:0007669"/>
    <property type="project" value="UniProtKB-KW"/>
</dbReference>
<comment type="cofactor">
    <cofactor evidence="1">
        <name>Mg(2+)</name>
        <dbReference type="ChEBI" id="CHEBI:18420"/>
    </cofactor>
</comment>
<evidence type="ECO:0000256" key="9">
    <source>
        <dbReference type="ARBA" id="ARBA00022833"/>
    </source>
</evidence>
<dbReference type="GO" id="GO:0005737">
    <property type="term" value="C:cytoplasm"/>
    <property type="evidence" value="ECO:0007669"/>
    <property type="project" value="TreeGrafter"/>
</dbReference>
<dbReference type="SUPFAM" id="SSF46785">
    <property type="entry name" value="Winged helix' DNA-binding domain"/>
    <property type="match status" value="1"/>
</dbReference>